<dbReference type="Proteomes" id="UP000077069">
    <property type="component" value="Unassembled WGS sequence"/>
</dbReference>
<dbReference type="PANTHER" id="PTHR47204:SF1">
    <property type="entry name" value="RIBONUCLEASE H2 SUBUNIT C"/>
    <property type="match status" value="1"/>
</dbReference>
<protein>
    <submittedName>
        <fullName evidence="1">Ribonuclease H1 small subunit</fullName>
    </submittedName>
</protein>
<keyword evidence="2" id="KW-1185">Reference proteome</keyword>
<dbReference type="PANTHER" id="PTHR47204">
    <property type="entry name" value="OS02G0168900 PROTEIN"/>
    <property type="match status" value="1"/>
</dbReference>
<dbReference type="CDD" id="cd09271">
    <property type="entry name" value="RNase_H2-C"/>
    <property type="match status" value="1"/>
</dbReference>
<dbReference type="Gene3D" id="2.40.128.680">
    <property type="match status" value="1"/>
</dbReference>
<dbReference type="OrthoDB" id="6222486at2759"/>
<dbReference type="InParanoid" id="A0A177CSB8"/>
<accession>A0A177CSB8</accession>
<dbReference type="AlphaFoldDB" id="A0A177CSB8"/>
<dbReference type="GO" id="GO:0032299">
    <property type="term" value="C:ribonuclease H2 complex"/>
    <property type="evidence" value="ECO:0007669"/>
    <property type="project" value="InterPro"/>
</dbReference>
<dbReference type="GO" id="GO:0006401">
    <property type="term" value="P:RNA catabolic process"/>
    <property type="evidence" value="ECO:0007669"/>
    <property type="project" value="InterPro"/>
</dbReference>
<sequence length="156" mass="17187">MIAIQSASAKKCTPNLLPARLNHNGPVNDTAHYWKPEVDDKGTSHAYLRGRHLHGTPLALPSTHTGAVLQITDKNLPQMRTQPADDEDDEGEQETVEVKVAEQIGEFEEVVVWGHGGQVEEGQDMFIRGMKEWMGFAEAMHGEDEDEGAEGEKKAS</sequence>
<dbReference type="EMBL" id="KV441549">
    <property type="protein sequence ID" value="OAG09858.1"/>
    <property type="molecule type" value="Genomic_DNA"/>
</dbReference>
<evidence type="ECO:0000313" key="2">
    <source>
        <dbReference type="Proteomes" id="UP000077069"/>
    </source>
</evidence>
<dbReference type="RefSeq" id="XP_018040223.1">
    <property type="nucleotide sequence ID" value="XM_018175286.1"/>
</dbReference>
<gene>
    <name evidence="1" type="ORF">CC84DRAFT_1111577</name>
</gene>
<evidence type="ECO:0000313" key="1">
    <source>
        <dbReference type="EMBL" id="OAG09858.1"/>
    </source>
</evidence>
<organism evidence="1 2">
    <name type="scientific">Paraphaeosphaeria sporulosa</name>
    <dbReference type="NCBI Taxonomy" id="1460663"/>
    <lineage>
        <taxon>Eukaryota</taxon>
        <taxon>Fungi</taxon>
        <taxon>Dikarya</taxon>
        <taxon>Ascomycota</taxon>
        <taxon>Pezizomycotina</taxon>
        <taxon>Dothideomycetes</taxon>
        <taxon>Pleosporomycetidae</taxon>
        <taxon>Pleosporales</taxon>
        <taxon>Massarineae</taxon>
        <taxon>Didymosphaeriaceae</taxon>
        <taxon>Paraphaeosphaeria</taxon>
    </lineage>
</organism>
<dbReference type="GeneID" id="28758772"/>
<dbReference type="Pfam" id="PF08615">
    <property type="entry name" value="RNase_H2_suC"/>
    <property type="match status" value="1"/>
</dbReference>
<reference evidence="1 2" key="1">
    <citation type="submission" date="2016-05" db="EMBL/GenBank/DDBJ databases">
        <title>Comparative analysis of secretome profiles of manganese(II)-oxidizing ascomycete fungi.</title>
        <authorList>
            <consortium name="DOE Joint Genome Institute"/>
            <person name="Zeiner C.A."/>
            <person name="Purvine S.O."/>
            <person name="Zink E.M."/>
            <person name="Wu S."/>
            <person name="Pasa-Tolic L."/>
            <person name="Chaput D.L."/>
            <person name="Haridas S."/>
            <person name="Grigoriev I.V."/>
            <person name="Santelli C.M."/>
            <person name="Hansel C.M."/>
        </authorList>
    </citation>
    <scope>NUCLEOTIDE SEQUENCE [LARGE SCALE GENOMIC DNA]</scope>
    <source>
        <strain evidence="1 2">AP3s5-JAC2a</strain>
    </source>
</reference>
<dbReference type="STRING" id="1460663.A0A177CSB8"/>
<dbReference type="InterPro" id="IPR013924">
    <property type="entry name" value="RNase_H2_suC"/>
</dbReference>
<name>A0A177CSB8_9PLEO</name>
<proteinExistence type="predicted"/>